<accession>A0ABD3VIV6</accession>
<keyword evidence="6 13" id="KW-0378">Hydrolase</keyword>
<comment type="similarity">
    <text evidence="3 13">Belongs to the cytidine and deoxycytidylate deaminase family.</text>
</comment>
<dbReference type="SUPFAM" id="SSF53927">
    <property type="entry name" value="Cytidine deaminase-like"/>
    <property type="match status" value="1"/>
</dbReference>
<comment type="catalytic activity">
    <reaction evidence="13">
        <text>2'-deoxycytidine + H2O + H(+) = 2'-deoxyuridine + NH4(+)</text>
        <dbReference type="Rhea" id="RHEA:13433"/>
        <dbReference type="ChEBI" id="CHEBI:15377"/>
        <dbReference type="ChEBI" id="CHEBI:15378"/>
        <dbReference type="ChEBI" id="CHEBI:15698"/>
        <dbReference type="ChEBI" id="CHEBI:16450"/>
        <dbReference type="ChEBI" id="CHEBI:28938"/>
        <dbReference type="EC" id="3.5.4.5"/>
    </reaction>
</comment>
<evidence type="ECO:0000256" key="9">
    <source>
        <dbReference type="ARBA" id="ARBA00049558"/>
    </source>
</evidence>
<evidence type="ECO:0000313" key="16">
    <source>
        <dbReference type="Proteomes" id="UP001634394"/>
    </source>
</evidence>
<dbReference type="PANTHER" id="PTHR11644:SF2">
    <property type="entry name" value="CYTIDINE DEAMINASE"/>
    <property type="match status" value="1"/>
</dbReference>
<feature type="binding site" evidence="12">
    <location>
        <position position="113"/>
    </location>
    <ligand>
        <name>Zn(2+)</name>
        <dbReference type="ChEBI" id="CHEBI:29105"/>
        <note>catalytic</note>
    </ligand>
</feature>
<feature type="domain" description="CMP/dCMP-type deaminase" evidence="14">
    <location>
        <begin position="24"/>
        <end position="151"/>
    </location>
</feature>
<evidence type="ECO:0000256" key="10">
    <source>
        <dbReference type="PIRSR" id="PIRSR606262-1"/>
    </source>
</evidence>
<proteinExistence type="inferred from homology"/>
<dbReference type="InterPro" id="IPR002125">
    <property type="entry name" value="CMP_dCMP_dom"/>
</dbReference>
<dbReference type="GO" id="GO:0004126">
    <property type="term" value="F:cytidine deaminase activity"/>
    <property type="evidence" value="ECO:0007669"/>
    <property type="project" value="UniProtKB-UniRule"/>
</dbReference>
<gene>
    <name evidence="15" type="ORF">ACJMK2_007143</name>
</gene>
<dbReference type="InterPro" id="IPR016192">
    <property type="entry name" value="APOBEC/CMP_deaminase_Zn-bd"/>
</dbReference>
<dbReference type="GO" id="GO:0055086">
    <property type="term" value="P:nucleobase-containing small molecule metabolic process"/>
    <property type="evidence" value="ECO:0007669"/>
    <property type="project" value="UniProtKB-ARBA"/>
</dbReference>
<comment type="function">
    <text evidence="2 13">This enzyme scavenges exogenous and endogenous cytidine and 2'-deoxycytidine for UMP synthesis.</text>
</comment>
<dbReference type="Proteomes" id="UP001634394">
    <property type="component" value="Unassembled WGS sequence"/>
</dbReference>
<evidence type="ECO:0000313" key="15">
    <source>
        <dbReference type="EMBL" id="KAL3861056.1"/>
    </source>
</evidence>
<feature type="binding site" evidence="12">
    <location>
        <position position="76"/>
    </location>
    <ligand>
        <name>Zn(2+)</name>
        <dbReference type="ChEBI" id="CHEBI:29105"/>
        <note>catalytic</note>
    </ligand>
</feature>
<feature type="binding site" evidence="11">
    <location>
        <begin position="65"/>
        <end position="71"/>
    </location>
    <ligand>
        <name>substrate</name>
    </ligand>
</feature>
<reference evidence="15 16" key="1">
    <citation type="submission" date="2024-11" db="EMBL/GenBank/DDBJ databases">
        <title>Chromosome-level genome assembly of the freshwater bivalve Anodonta woodiana.</title>
        <authorList>
            <person name="Chen X."/>
        </authorList>
    </citation>
    <scope>NUCLEOTIDE SEQUENCE [LARGE SCALE GENOMIC DNA]</scope>
    <source>
        <strain evidence="15">MN2024</strain>
        <tissue evidence="15">Gills</tissue>
    </source>
</reference>
<keyword evidence="5 12" id="KW-0479">Metal-binding</keyword>
<comment type="caution">
    <text evidence="15">The sequence shown here is derived from an EMBL/GenBank/DDBJ whole genome shotgun (WGS) entry which is preliminary data.</text>
</comment>
<evidence type="ECO:0000256" key="6">
    <source>
        <dbReference type="ARBA" id="ARBA00022801"/>
    </source>
</evidence>
<dbReference type="PROSITE" id="PS51747">
    <property type="entry name" value="CYT_DCMP_DEAMINASES_2"/>
    <property type="match status" value="1"/>
</dbReference>
<comment type="cofactor">
    <cofactor evidence="1 12 13">
        <name>Zn(2+)</name>
        <dbReference type="ChEBI" id="CHEBI:29105"/>
    </cofactor>
</comment>
<evidence type="ECO:0000256" key="3">
    <source>
        <dbReference type="ARBA" id="ARBA00006576"/>
    </source>
</evidence>
<dbReference type="GO" id="GO:0008270">
    <property type="term" value="F:zinc ion binding"/>
    <property type="evidence" value="ECO:0007669"/>
    <property type="project" value="UniProtKB-UniRule"/>
</dbReference>
<evidence type="ECO:0000256" key="11">
    <source>
        <dbReference type="PIRSR" id="PIRSR606262-2"/>
    </source>
</evidence>
<dbReference type="FunFam" id="3.40.140.10:FF:000008">
    <property type="entry name" value="Cytidine deaminase"/>
    <property type="match status" value="1"/>
</dbReference>
<dbReference type="GO" id="GO:0005737">
    <property type="term" value="C:cytoplasm"/>
    <property type="evidence" value="ECO:0007669"/>
    <property type="project" value="UniProtKB-ARBA"/>
</dbReference>
<feature type="active site" description="Proton donor" evidence="10">
    <location>
        <position position="78"/>
    </location>
</feature>
<evidence type="ECO:0000256" key="1">
    <source>
        <dbReference type="ARBA" id="ARBA00001947"/>
    </source>
</evidence>
<evidence type="ECO:0000259" key="14">
    <source>
        <dbReference type="PROSITE" id="PS51747"/>
    </source>
</evidence>
<dbReference type="InterPro" id="IPR050202">
    <property type="entry name" value="Cyt/Deoxycyt_deaminase"/>
</dbReference>
<comment type="catalytic activity">
    <reaction evidence="9 13">
        <text>cytidine + H2O + H(+) = uridine + NH4(+)</text>
        <dbReference type="Rhea" id="RHEA:16069"/>
        <dbReference type="ChEBI" id="CHEBI:15377"/>
        <dbReference type="ChEBI" id="CHEBI:15378"/>
        <dbReference type="ChEBI" id="CHEBI:16704"/>
        <dbReference type="ChEBI" id="CHEBI:17562"/>
        <dbReference type="ChEBI" id="CHEBI:28938"/>
        <dbReference type="EC" id="3.5.4.5"/>
    </reaction>
</comment>
<feature type="binding site" evidence="12">
    <location>
        <position position="110"/>
    </location>
    <ligand>
        <name>Zn(2+)</name>
        <dbReference type="ChEBI" id="CHEBI:29105"/>
        <note>catalytic</note>
    </ligand>
</feature>
<evidence type="ECO:0000256" key="13">
    <source>
        <dbReference type="RuleBase" id="RU364006"/>
    </source>
</evidence>
<dbReference type="Pfam" id="PF00383">
    <property type="entry name" value="dCMP_cyt_deam_1"/>
    <property type="match status" value="1"/>
</dbReference>
<organism evidence="15 16">
    <name type="scientific">Sinanodonta woodiana</name>
    <name type="common">Chinese pond mussel</name>
    <name type="synonym">Anodonta woodiana</name>
    <dbReference type="NCBI Taxonomy" id="1069815"/>
    <lineage>
        <taxon>Eukaryota</taxon>
        <taxon>Metazoa</taxon>
        <taxon>Spiralia</taxon>
        <taxon>Lophotrochozoa</taxon>
        <taxon>Mollusca</taxon>
        <taxon>Bivalvia</taxon>
        <taxon>Autobranchia</taxon>
        <taxon>Heteroconchia</taxon>
        <taxon>Palaeoheterodonta</taxon>
        <taxon>Unionida</taxon>
        <taxon>Unionoidea</taxon>
        <taxon>Unionidae</taxon>
        <taxon>Unioninae</taxon>
        <taxon>Sinanodonta</taxon>
    </lineage>
</organism>
<dbReference type="NCBIfam" id="NF004064">
    <property type="entry name" value="PRK05578.1"/>
    <property type="match status" value="1"/>
</dbReference>
<dbReference type="InterPro" id="IPR016193">
    <property type="entry name" value="Cytidine_deaminase-like"/>
</dbReference>
<dbReference type="NCBIfam" id="TIGR01354">
    <property type="entry name" value="cyt_deam_tetra"/>
    <property type="match status" value="1"/>
</dbReference>
<evidence type="ECO:0000256" key="4">
    <source>
        <dbReference type="ARBA" id="ARBA00012783"/>
    </source>
</evidence>
<name>A0ABD3VIV6_SINWO</name>
<dbReference type="InterPro" id="IPR006262">
    <property type="entry name" value="Cyt_deam_tetra"/>
</dbReference>
<dbReference type="GO" id="GO:0072527">
    <property type="term" value="P:pyrimidine-containing compound metabolic process"/>
    <property type="evidence" value="ECO:0007669"/>
    <property type="project" value="UniProtKB-ARBA"/>
</dbReference>
<dbReference type="EMBL" id="JBJQND010000011">
    <property type="protein sequence ID" value="KAL3861056.1"/>
    <property type="molecule type" value="Genomic_DNA"/>
</dbReference>
<dbReference type="Gene3D" id="3.40.140.10">
    <property type="entry name" value="Cytidine Deaminase, domain 2"/>
    <property type="match status" value="1"/>
</dbReference>
<evidence type="ECO:0000256" key="2">
    <source>
        <dbReference type="ARBA" id="ARBA00003949"/>
    </source>
</evidence>
<evidence type="ECO:0000256" key="8">
    <source>
        <dbReference type="ARBA" id="ARBA00032005"/>
    </source>
</evidence>
<evidence type="ECO:0000256" key="12">
    <source>
        <dbReference type="PIRSR" id="PIRSR606262-3"/>
    </source>
</evidence>
<dbReference type="EC" id="3.5.4.5" evidence="4 13"/>
<dbReference type="PANTHER" id="PTHR11644">
    <property type="entry name" value="CYTIDINE DEAMINASE"/>
    <property type="match status" value="1"/>
</dbReference>
<dbReference type="AlphaFoldDB" id="A0ABD3VIV6"/>
<protein>
    <recommendedName>
        <fullName evidence="4 13">Cytidine deaminase</fullName>
        <ecNumber evidence="4 13">3.5.4.5</ecNumber>
    </recommendedName>
    <alternativeName>
        <fullName evidence="8 13">Cytidine aminohydrolase</fullName>
    </alternativeName>
</protein>
<dbReference type="CDD" id="cd01283">
    <property type="entry name" value="cytidine_deaminase"/>
    <property type="match status" value="1"/>
</dbReference>
<keyword evidence="7 12" id="KW-0862">Zinc</keyword>
<evidence type="ECO:0000256" key="7">
    <source>
        <dbReference type="ARBA" id="ARBA00022833"/>
    </source>
</evidence>
<keyword evidence="16" id="KW-1185">Reference proteome</keyword>
<sequence>MLAQCSEHCAHIFHSFRENVTDSSKIQELIKLSHEAKSYAYAPYSDFKVGAALLCSDGTISTGCNVENAVYPLGICAERTAIVKAVSEGHRKFLAIAIASDMKDAIISPCGSCRQTLIEFGTEWDVYMTKSDMTYEVMKTGELLPHSFTPDSLNSEKISNAH</sequence>
<dbReference type="PROSITE" id="PS00903">
    <property type="entry name" value="CYT_DCMP_DEAMINASES_1"/>
    <property type="match status" value="1"/>
</dbReference>
<dbReference type="GO" id="GO:0042802">
    <property type="term" value="F:identical protein binding"/>
    <property type="evidence" value="ECO:0007669"/>
    <property type="project" value="UniProtKB-ARBA"/>
</dbReference>
<evidence type="ECO:0000256" key="5">
    <source>
        <dbReference type="ARBA" id="ARBA00022723"/>
    </source>
</evidence>